<name>A0A1Y5FB71_9BACT</name>
<dbReference type="Pfam" id="PF13505">
    <property type="entry name" value="OMP_b-brl"/>
    <property type="match status" value="1"/>
</dbReference>
<evidence type="ECO:0000259" key="3">
    <source>
        <dbReference type="Pfam" id="PF13505"/>
    </source>
</evidence>
<evidence type="ECO:0000256" key="1">
    <source>
        <dbReference type="ARBA" id="ARBA00022729"/>
    </source>
</evidence>
<organism evidence="4 5">
    <name type="scientific">Halobacteriovorax marinus</name>
    <dbReference type="NCBI Taxonomy" id="97084"/>
    <lineage>
        <taxon>Bacteria</taxon>
        <taxon>Pseudomonadati</taxon>
        <taxon>Bdellovibrionota</taxon>
        <taxon>Bacteriovoracia</taxon>
        <taxon>Bacteriovoracales</taxon>
        <taxon>Halobacteriovoraceae</taxon>
        <taxon>Halobacteriovorax</taxon>
    </lineage>
</organism>
<dbReference type="EMBL" id="MAAO01000004">
    <property type="protein sequence ID" value="OUR98929.1"/>
    <property type="molecule type" value="Genomic_DNA"/>
</dbReference>
<dbReference type="NCBIfam" id="TIGR04565">
    <property type="entry name" value="OMP_myx_plus"/>
    <property type="match status" value="1"/>
</dbReference>
<dbReference type="Proteomes" id="UP000196531">
    <property type="component" value="Unassembled WGS sequence"/>
</dbReference>
<comment type="caution">
    <text evidence="4">The sequence shown here is derived from an EMBL/GenBank/DDBJ whole genome shotgun (WGS) entry which is preliminary data.</text>
</comment>
<evidence type="ECO:0000313" key="4">
    <source>
        <dbReference type="EMBL" id="OUR98929.1"/>
    </source>
</evidence>
<feature type="domain" description="Outer membrane protein beta-barrel" evidence="3">
    <location>
        <begin position="57"/>
        <end position="236"/>
    </location>
</feature>
<feature type="signal peptide" evidence="2">
    <location>
        <begin position="1"/>
        <end position="22"/>
    </location>
</feature>
<reference evidence="5" key="1">
    <citation type="journal article" date="2017" name="Proc. Natl. Acad. Sci. U.S.A.">
        <title>Simulation of Deepwater Horizon oil plume reveals substrate specialization within a complex community of hydrocarbon-degraders.</title>
        <authorList>
            <person name="Hu P."/>
            <person name="Dubinsky E.A."/>
            <person name="Probst A.J."/>
            <person name="Wang J."/>
            <person name="Sieber C.M.K."/>
            <person name="Tom L.M."/>
            <person name="Gardinali P."/>
            <person name="Banfield J.F."/>
            <person name="Atlas R.M."/>
            <person name="Andersen G.L."/>
        </authorList>
    </citation>
    <scope>NUCLEOTIDE SEQUENCE [LARGE SCALE GENOMIC DNA]</scope>
</reference>
<accession>A0A1Y5FB71</accession>
<gene>
    <name evidence="4" type="ORF">A9Q84_05825</name>
</gene>
<evidence type="ECO:0000313" key="5">
    <source>
        <dbReference type="Proteomes" id="UP000196531"/>
    </source>
</evidence>
<dbReference type="InterPro" id="IPR027385">
    <property type="entry name" value="Beta-barrel_OMP"/>
</dbReference>
<feature type="chain" id="PRO_5012666893" description="Outer membrane protein beta-barrel domain-containing protein" evidence="2">
    <location>
        <begin position="23"/>
        <end position="236"/>
    </location>
</feature>
<keyword evidence="1 2" id="KW-0732">Signal</keyword>
<evidence type="ECO:0000256" key="2">
    <source>
        <dbReference type="SAM" id="SignalP"/>
    </source>
</evidence>
<sequence length="236" mass="26636">MNNFIVLSFLILSLFSSVKTFASEGDGYDFSWLDPDKEVFVLQNRKFRKSGRVHINAGGGITTSGAFVDAKAFQARVGYFFKEEYGFELVYSLNSGSENDTASSVRGVVGGSGSFPFRRIVDNYMGAMFLWSPFYTKINTFNKVVYMDWILGIGFAKLTETNNRNEIILNGDKTLTQETHTGIMWDIGAKFYVSERWSVKFDVTVVNYQALEAKDPGAQEKWYSNYDLTLAVGLNF</sequence>
<dbReference type="Gene3D" id="2.40.160.20">
    <property type="match status" value="1"/>
</dbReference>
<proteinExistence type="predicted"/>
<protein>
    <recommendedName>
        <fullName evidence="3">Outer membrane protein beta-barrel domain-containing protein</fullName>
    </recommendedName>
</protein>
<dbReference type="AlphaFoldDB" id="A0A1Y5FB71"/>
<dbReference type="InterPro" id="IPR030820">
    <property type="entry name" value="OMP_myx_plus_Proteobacteria"/>
</dbReference>